<keyword evidence="3" id="KW-1185">Reference proteome</keyword>
<dbReference type="EMBL" id="ML213504">
    <property type="protein sequence ID" value="TFK56129.1"/>
    <property type="molecule type" value="Genomic_DNA"/>
</dbReference>
<dbReference type="Proteomes" id="UP000305948">
    <property type="component" value="Unassembled WGS sequence"/>
</dbReference>
<dbReference type="Pfam" id="PF16053">
    <property type="entry name" value="MRP-S34"/>
    <property type="match status" value="1"/>
</dbReference>
<dbReference type="PANTHER" id="PTHR35316:SF1">
    <property type="entry name" value="28S RIBOSOMAL S34 PROTEIN"/>
    <property type="match status" value="1"/>
</dbReference>
<accession>A0A5C3NDZ2</accession>
<organism evidence="2 3">
    <name type="scientific">Heliocybe sulcata</name>
    <dbReference type="NCBI Taxonomy" id="5364"/>
    <lineage>
        <taxon>Eukaryota</taxon>
        <taxon>Fungi</taxon>
        <taxon>Dikarya</taxon>
        <taxon>Basidiomycota</taxon>
        <taxon>Agaricomycotina</taxon>
        <taxon>Agaricomycetes</taxon>
        <taxon>Gloeophyllales</taxon>
        <taxon>Gloeophyllaceae</taxon>
        <taxon>Heliocybe</taxon>
    </lineage>
</organism>
<evidence type="ECO:0000256" key="1">
    <source>
        <dbReference type="SAM" id="MobiDB-lite"/>
    </source>
</evidence>
<dbReference type="AlphaFoldDB" id="A0A5C3NDZ2"/>
<evidence type="ECO:0000313" key="2">
    <source>
        <dbReference type="EMBL" id="TFK56129.1"/>
    </source>
</evidence>
<dbReference type="OrthoDB" id="16434at2759"/>
<sequence>MARPAAGNVAQALQNLIGKPPSVLSSTRPGNLYQVLSRSPDNGIGKKVHQQRWSQKGIEGSYWEITKTQFKGEGSHGKAWGVLYWRGRRVSEQPTRVTGALKYSWKEGISHPAIAPGGVKTGELSSLPPPVPQGVYGSTEPSTQ</sequence>
<dbReference type="InterPro" id="IPR032053">
    <property type="entry name" value="Ribosomal_mS34"/>
</dbReference>
<protein>
    <submittedName>
        <fullName evidence="2">Uncharacterized protein</fullName>
    </submittedName>
</protein>
<dbReference type="GO" id="GO:0005739">
    <property type="term" value="C:mitochondrion"/>
    <property type="evidence" value="ECO:0007669"/>
    <property type="project" value="InterPro"/>
</dbReference>
<proteinExistence type="predicted"/>
<feature type="region of interest" description="Disordered" evidence="1">
    <location>
        <begin position="111"/>
        <end position="144"/>
    </location>
</feature>
<name>A0A5C3NDZ2_9AGAM</name>
<reference evidence="2 3" key="1">
    <citation type="journal article" date="2019" name="Nat. Ecol. Evol.">
        <title>Megaphylogeny resolves global patterns of mushroom evolution.</title>
        <authorList>
            <person name="Varga T."/>
            <person name="Krizsan K."/>
            <person name="Foldi C."/>
            <person name="Dima B."/>
            <person name="Sanchez-Garcia M."/>
            <person name="Sanchez-Ramirez S."/>
            <person name="Szollosi G.J."/>
            <person name="Szarkandi J.G."/>
            <person name="Papp V."/>
            <person name="Albert L."/>
            <person name="Andreopoulos W."/>
            <person name="Angelini C."/>
            <person name="Antonin V."/>
            <person name="Barry K.W."/>
            <person name="Bougher N.L."/>
            <person name="Buchanan P."/>
            <person name="Buyck B."/>
            <person name="Bense V."/>
            <person name="Catcheside P."/>
            <person name="Chovatia M."/>
            <person name="Cooper J."/>
            <person name="Damon W."/>
            <person name="Desjardin D."/>
            <person name="Finy P."/>
            <person name="Geml J."/>
            <person name="Haridas S."/>
            <person name="Hughes K."/>
            <person name="Justo A."/>
            <person name="Karasinski D."/>
            <person name="Kautmanova I."/>
            <person name="Kiss B."/>
            <person name="Kocsube S."/>
            <person name="Kotiranta H."/>
            <person name="LaButti K.M."/>
            <person name="Lechner B.E."/>
            <person name="Liimatainen K."/>
            <person name="Lipzen A."/>
            <person name="Lukacs Z."/>
            <person name="Mihaltcheva S."/>
            <person name="Morgado L.N."/>
            <person name="Niskanen T."/>
            <person name="Noordeloos M.E."/>
            <person name="Ohm R.A."/>
            <person name="Ortiz-Santana B."/>
            <person name="Ovrebo C."/>
            <person name="Racz N."/>
            <person name="Riley R."/>
            <person name="Savchenko A."/>
            <person name="Shiryaev A."/>
            <person name="Soop K."/>
            <person name="Spirin V."/>
            <person name="Szebenyi C."/>
            <person name="Tomsovsky M."/>
            <person name="Tulloss R.E."/>
            <person name="Uehling J."/>
            <person name="Grigoriev I.V."/>
            <person name="Vagvolgyi C."/>
            <person name="Papp T."/>
            <person name="Martin F.M."/>
            <person name="Miettinen O."/>
            <person name="Hibbett D.S."/>
            <person name="Nagy L.G."/>
        </authorList>
    </citation>
    <scope>NUCLEOTIDE SEQUENCE [LARGE SCALE GENOMIC DNA]</scope>
    <source>
        <strain evidence="2 3">OMC1185</strain>
    </source>
</reference>
<gene>
    <name evidence="2" type="ORF">OE88DRAFT_1731749</name>
</gene>
<evidence type="ECO:0000313" key="3">
    <source>
        <dbReference type="Proteomes" id="UP000305948"/>
    </source>
</evidence>
<dbReference type="PANTHER" id="PTHR35316">
    <property type="entry name" value="28S RIBOSOMAL S34 PROTEIN"/>
    <property type="match status" value="1"/>
</dbReference>
<dbReference type="GO" id="GO:0003735">
    <property type="term" value="F:structural constituent of ribosome"/>
    <property type="evidence" value="ECO:0007669"/>
    <property type="project" value="InterPro"/>
</dbReference>